<keyword evidence="3" id="KW-1185">Reference proteome</keyword>
<keyword evidence="1" id="KW-0472">Membrane</keyword>
<feature type="transmembrane region" description="Helical" evidence="1">
    <location>
        <begin position="6"/>
        <end position="27"/>
    </location>
</feature>
<dbReference type="AlphaFoldDB" id="A0A6I6K7B4"/>
<evidence type="ECO:0000313" key="3">
    <source>
        <dbReference type="Proteomes" id="UP000428260"/>
    </source>
</evidence>
<dbReference type="KEGG" id="mcos:GM418_20125"/>
<name>A0A6I6K7B4_9BACT</name>
<protein>
    <submittedName>
        <fullName evidence="2">Uncharacterized protein</fullName>
    </submittedName>
</protein>
<dbReference type="EMBL" id="CP046401">
    <property type="protein sequence ID" value="QGY45894.1"/>
    <property type="molecule type" value="Genomic_DNA"/>
</dbReference>
<keyword evidence="1" id="KW-1133">Transmembrane helix</keyword>
<proteinExistence type="predicted"/>
<organism evidence="2 3">
    <name type="scientific">Maribellus comscasis</name>
    <dbReference type="NCBI Taxonomy" id="2681766"/>
    <lineage>
        <taxon>Bacteria</taxon>
        <taxon>Pseudomonadati</taxon>
        <taxon>Bacteroidota</taxon>
        <taxon>Bacteroidia</taxon>
        <taxon>Marinilabiliales</taxon>
        <taxon>Prolixibacteraceae</taxon>
        <taxon>Maribellus</taxon>
    </lineage>
</organism>
<accession>A0A6I6K7B4</accession>
<keyword evidence="1" id="KW-0812">Transmembrane</keyword>
<gene>
    <name evidence="2" type="ORF">GM418_20125</name>
</gene>
<evidence type="ECO:0000313" key="2">
    <source>
        <dbReference type="EMBL" id="QGY45894.1"/>
    </source>
</evidence>
<dbReference type="RefSeq" id="WP_158869033.1">
    <property type="nucleotide sequence ID" value="NZ_CP046401.1"/>
</dbReference>
<sequence length="108" mass="12589">MDCEKILEGIIIGGTGGFIAGISIWLIELIRENILTNYHKRKVFEYLNKNTGMGNDNNWLTTRRLASFNNLTEDRIRYICSIHDKIVLDTSEENRDKEFWGVKSRVRP</sequence>
<reference evidence="2 3" key="1">
    <citation type="submission" date="2019-11" db="EMBL/GenBank/DDBJ databases">
        <authorList>
            <person name="Zheng R.K."/>
            <person name="Sun C.M."/>
        </authorList>
    </citation>
    <scope>NUCLEOTIDE SEQUENCE [LARGE SCALE GENOMIC DNA]</scope>
    <source>
        <strain evidence="2 3">WC007</strain>
    </source>
</reference>
<evidence type="ECO:0000256" key="1">
    <source>
        <dbReference type="SAM" id="Phobius"/>
    </source>
</evidence>
<dbReference type="Proteomes" id="UP000428260">
    <property type="component" value="Chromosome"/>
</dbReference>